<dbReference type="Proteomes" id="UP001157440">
    <property type="component" value="Unassembled WGS sequence"/>
</dbReference>
<reference evidence="3" key="1">
    <citation type="journal article" date="2019" name="Int. J. Syst. Evol. Microbiol.">
        <title>The Global Catalogue of Microorganisms (GCM) 10K type strain sequencing project: providing services to taxonomists for standard genome sequencing and annotation.</title>
        <authorList>
            <consortium name="The Broad Institute Genomics Platform"/>
            <consortium name="The Broad Institute Genome Sequencing Center for Infectious Disease"/>
            <person name="Wu L."/>
            <person name="Ma J."/>
        </authorList>
    </citation>
    <scope>NUCLEOTIDE SEQUENCE [LARGE SCALE GENOMIC DNA]</scope>
    <source>
        <strain evidence="3">NBRC 103632</strain>
    </source>
</reference>
<comment type="caution">
    <text evidence="2">The sequence shown here is derived from an EMBL/GenBank/DDBJ whole genome shotgun (WGS) entry which is preliminary data.</text>
</comment>
<dbReference type="GO" id="GO:0003677">
    <property type="term" value="F:DNA binding"/>
    <property type="evidence" value="ECO:0007669"/>
    <property type="project" value="InterPro"/>
</dbReference>
<evidence type="ECO:0000313" key="2">
    <source>
        <dbReference type="EMBL" id="GLS72847.1"/>
    </source>
</evidence>
<feature type="domain" description="Transposase IS4-like" evidence="1">
    <location>
        <begin position="48"/>
        <end position="125"/>
    </location>
</feature>
<dbReference type="PANTHER" id="PTHR30007:SF0">
    <property type="entry name" value="TRANSPOSASE"/>
    <property type="match status" value="1"/>
</dbReference>
<dbReference type="InterPro" id="IPR002559">
    <property type="entry name" value="Transposase_11"/>
</dbReference>
<dbReference type="AlphaFoldDB" id="A0AA37TIR3"/>
<dbReference type="GO" id="GO:0006313">
    <property type="term" value="P:DNA transposition"/>
    <property type="evidence" value="ECO:0007669"/>
    <property type="project" value="InterPro"/>
</dbReference>
<keyword evidence="3" id="KW-1185">Reference proteome</keyword>
<gene>
    <name evidence="2" type="ORF">GCM10007890_48620</name>
</gene>
<dbReference type="GO" id="GO:0004803">
    <property type="term" value="F:transposase activity"/>
    <property type="evidence" value="ECO:0007669"/>
    <property type="project" value="InterPro"/>
</dbReference>
<proteinExistence type="predicted"/>
<dbReference type="PANTHER" id="PTHR30007">
    <property type="entry name" value="PHP DOMAIN PROTEIN"/>
    <property type="match status" value="1"/>
</dbReference>
<accession>A0AA37TIR3</accession>
<organism evidence="2 3">
    <name type="scientific">Methylobacterium tardum</name>
    <dbReference type="NCBI Taxonomy" id="374432"/>
    <lineage>
        <taxon>Bacteria</taxon>
        <taxon>Pseudomonadati</taxon>
        <taxon>Pseudomonadota</taxon>
        <taxon>Alphaproteobacteria</taxon>
        <taxon>Hyphomicrobiales</taxon>
        <taxon>Methylobacteriaceae</taxon>
        <taxon>Methylobacterium</taxon>
    </lineage>
</organism>
<dbReference type="EMBL" id="BSPL01000023">
    <property type="protein sequence ID" value="GLS72847.1"/>
    <property type="molecule type" value="Genomic_DNA"/>
</dbReference>
<evidence type="ECO:0000313" key="3">
    <source>
        <dbReference type="Proteomes" id="UP001157440"/>
    </source>
</evidence>
<sequence length="344" mass="38260">MPHDLPPWHAVYDQAQRWLRPGCFESLIHNLRAVLRLAAGRAEEPSAVVHDSRTPRSTPESVARAAWDGHKRTRGSKLHAAVGTLGQVLALHVTPANADDRAAVAALACAVQRATSDSVNLACVDQGSIPERAAEAAADHGITLEVVKPFAALWWPDRPVWNRDLDQVADTAWLADLAGRAGLTLDRVRAMTLDAPRRRFGRGSGDASLILSAGIYRRTRIRHALQICPRCLSAGDCAVIVETVAAWIEDWPRRFFTAAGEAGLTQRMFRKVARPGDLARQILRLPEGFRRDRTFLPVLQDKRLKRLRRIDNPRYRRIRAARILRATGPKLRRRGASPGRDRSN</sequence>
<dbReference type="Pfam" id="PF01609">
    <property type="entry name" value="DDE_Tnp_1"/>
    <property type="match status" value="1"/>
</dbReference>
<evidence type="ECO:0000259" key="1">
    <source>
        <dbReference type="Pfam" id="PF01609"/>
    </source>
</evidence>
<name>A0AA37TIR3_9HYPH</name>
<protein>
    <recommendedName>
        <fullName evidence="1">Transposase IS4-like domain-containing protein</fullName>
    </recommendedName>
</protein>